<reference evidence="2 3" key="1">
    <citation type="submission" date="2019-03" db="EMBL/GenBank/DDBJ databases">
        <title>Draft Genome Sequence of Duganella callidus sp. nov., a Novel Duganella Species Isolated from Cultivated Soil.</title>
        <authorList>
            <person name="Raths R."/>
            <person name="Peta V."/>
            <person name="Bucking H."/>
        </authorList>
    </citation>
    <scope>NUCLEOTIDE SEQUENCE [LARGE SCALE GENOMIC DNA]</scope>
    <source>
        <strain evidence="2 3">DN04</strain>
    </source>
</reference>
<dbReference type="Proteomes" id="UP000297729">
    <property type="component" value="Unassembled WGS sequence"/>
</dbReference>
<dbReference type="EMBL" id="SPVG01000148">
    <property type="protein sequence ID" value="TFW20490.1"/>
    <property type="molecule type" value="Genomic_DNA"/>
</dbReference>
<feature type="signal peptide" evidence="1">
    <location>
        <begin position="1"/>
        <end position="16"/>
    </location>
</feature>
<dbReference type="RefSeq" id="WP_135202308.1">
    <property type="nucleotide sequence ID" value="NZ_SPVG01000148.1"/>
</dbReference>
<keyword evidence="3" id="KW-1185">Reference proteome</keyword>
<keyword evidence="1" id="KW-0732">Signal</keyword>
<feature type="chain" id="PRO_5021186884" evidence="1">
    <location>
        <begin position="17"/>
        <end position="171"/>
    </location>
</feature>
<name>A0A4Y9SGI1_9BURK</name>
<evidence type="ECO:0000313" key="3">
    <source>
        <dbReference type="Proteomes" id="UP000297729"/>
    </source>
</evidence>
<sequence>MKVLYALMLVSSAALADDAALLKCRQLDDGPVRLACYNAIPVNPAAPAAAAASTGTGAVPRAAAPGAPAVGYTTVAAPTQDELAAMFGREPDVLKSMRLQSIETTIPGHFDGWVRGQRIRLANGQVWKVVDDTEDVVELVDPKVTVKRGLLGAIFLDIDGAHRNPKVQRVQ</sequence>
<proteinExistence type="predicted"/>
<organism evidence="2 3">
    <name type="scientific">Duganella callida</name>
    <dbReference type="NCBI Taxonomy" id="2561932"/>
    <lineage>
        <taxon>Bacteria</taxon>
        <taxon>Pseudomonadati</taxon>
        <taxon>Pseudomonadota</taxon>
        <taxon>Betaproteobacteria</taxon>
        <taxon>Burkholderiales</taxon>
        <taxon>Oxalobacteraceae</taxon>
        <taxon>Telluria group</taxon>
        <taxon>Duganella</taxon>
    </lineage>
</organism>
<evidence type="ECO:0000256" key="1">
    <source>
        <dbReference type="SAM" id="SignalP"/>
    </source>
</evidence>
<evidence type="ECO:0000313" key="2">
    <source>
        <dbReference type="EMBL" id="TFW20490.1"/>
    </source>
</evidence>
<dbReference type="OrthoDB" id="8703271at2"/>
<gene>
    <name evidence="2" type="ORF">E4L98_14705</name>
</gene>
<accession>A0A4Y9SGI1</accession>
<protein>
    <submittedName>
        <fullName evidence="2">Uncharacterized protein</fullName>
    </submittedName>
</protein>
<dbReference type="AlphaFoldDB" id="A0A4Y9SGI1"/>
<comment type="caution">
    <text evidence="2">The sequence shown here is derived from an EMBL/GenBank/DDBJ whole genome shotgun (WGS) entry which is preliminary data.</text>
</comment>